<name>A0A5B6WT65_9ROSI</name>
<dbReference type="SUPFAM" id="SSF56672">
    <property type="entry name" value="DNA/RNA polymerases"/>
    <property type="match status" value="1"/>
</dbReference>
<dbReference type="EMBL" id="SMMG02000002">
    <property type="protein sequence ID" value="KAA3484324.1"/>
    <property type="molecule type" value="Genomic_DNA"/>
</dbReference>
<dbReference type="Pfam" id="PF00078">
    <property type="entry name" value="RVT_1"/>
    <property type="match status" value="1"/>
</dbReference>
<keyword evidence="2" id="KW-0695">RNA-directed DNA polymerase</keyword>
<protein>
    <submittedName>
        <fullName evidence="2">Reverse transcriptase</fullName>
    </submittedName>
</protein>
<evidence type="ECO:0000313" key="3">
    <source>
        <dbReference type="Proteomes" id="UP000325315"/>
    </source>
</evidence>
<accession>A0A5B6WT65</accession>
<dbReference type="Gene3D" id="3.10.10.10">
    <property type="entry name" value="HIV Type 1 Reverse Transcriptase, subunit A, domain 1"/>
    <property type="match status" value="1"/>
</dbReference>
<dbReference type="Proteomes" id="UP000325315">
    <property type="component" value="Unassembled WGS sequence"/>
</dbReference>
<organism evidence="2 3">
    <name type="scientific">Gossypium australe</name>
    <dbReference type="NCBI Taxonomy" id="47621"/>
    <lineage>
        <taxon>Eukaryota</taxon>
        <taxon>Viridiplantae</taxon>
        <taxon>Streptophyta</taxon>
        <taxon>Embryophyta</taxon>
        <taxon>Tracheophyta</taxon>
        <taxon>Spermatophyta</taxon>
        <taxon>Magnoliopsida</taxon>
        <taxon>eudicotyledons</taxon>
        <taxon>Gunneridae</taxon>
        <taxon>Pentapetalae</taxon>
        <taxon>rosids</taxon>
        <taxon>malvids</taxon>
        <taxon>Malvales</taxon>
        <taxon>Malvaceae</taxon>
        <taxon>Malvoideae</taxon>
        <taxon>Gossypium</taxon>
    </lineage>
</organism>
<reference evidence="3" key="1">
    <citation type="journal article" date="2019" name="Plant Biotechnol. J.">
        <title>Genome sequencing of the Australian wild diploid species Gossypium australe highlights disease resistance and delayed gland morphogenesis.</title>
        <authorList>
            <person name="Cai Y."/>
            <person name="Cai X."/>
            <person name="Wang Q."/>
            <person name="Wang P."/>
            <person name="Zhang Y."/>
            <person name="Cai C."/>
            <person name="Xu Y."/>
            <person name="Wang K."/>
            <person name="Zhou Z."/>
            <person name="Wang C."/>
            <person name="Geng S."/>
            <person name="Li B."/>
            <person name="Dong Q."/>
            <person name="Hou Y."/>
            <person name="Wang H."/>
            <person name="Ai P."/>
            <person name="Liu Z."/>
            <person name="Yi F."/>
            <person name="Sun M."/>
            <person name="An G."/>
            <person name="Cheng J."/>
            <person name="Zhang Y."/>
            <person name="Shi Q."/>
            <person name="Xie Y."/>
            <person name="Shi X."/>
            <person name="Chang Y."/>
            <person name="Huang F."/>
            <person name="Chen Y."/>
            <person name="Hong S."/>
            <person name="Mi L."/>
            <person name="Sun Q."/>
            <person name="Zhang L."/>
            <person name="Zhou B."/>
            <person name="Peng R."/>
            <person name="Zhang X."/>
            <person name="Liu F."/>
        </authorList>
    </citation>
    <scope>NUCLEOTIDE SEQUENCE [LARGE SCALE GENOMIC DNA]</scope>
    <source>
        <strain evidence="3">cv. PA1801</strain>
    </source>
</reference>
<dbReference type="InterPro" id="IPR053134">
    <property type="entry name" value="RNA-dir_DNA_polymerase"/>
</dbReference>
<feature type="domain" description="Reverse transcriptase" evidence="1">
    <location>
        <begin position="132"/>
        <end position="219"/>
    </location>
</feature>
<comment type="caution">
    <text evidence="2">The sequence shown here is derived from an EMBL/GenBank/DDBJ whole genome shotgun (WGS) entry which is preliminary data.</text>
</comment>
<dbReference type="InterPro" id="IPR043502">
    <property type="entry name" value="DNA/RNA_pol_sf"/>
</dbReference>
<evidence type="ECO:0000259" key="1">
    <source>
        <dbReference type="Pfam" id="PF00078"/>
    </source>
</evidence>
<dbReference type="InterPro" id="IPR000477">
    <property type="entry name" value="RT_dom"/>
</dbReference>
<evidence type="ECO:0000313" key="2">
    <source>
        <dbReference type="EMBL" id="KAA3484324.1"/>
    </source>
</evidence>
<keyword evidence="3" id="KW-1185">Reference proteome</keyword>
<keyword evidence="2" id="KW-0548">Nucleotidyltransferase</keyword>
<proteinExistence type="predicted"/>
<dbReference type="AlphaFoldDB" id="A0A5B6WT65"/>
<dbReference type="GO" id="GO:0003964">
    <property type="term" value="F:RNA-directed DNA polymerase activity"/>
    <property type="evidence" value="ECO:0007669"/>
    <property type="project" value="UniProtKB-KW"/>
</dbReference>
<gene>
    <name evidence="2" type="ORF">EPI10_006413</name>
</gene>
<dbReference type="PANTHER" id="PTHR24559:SF444">
    <property type="entry name" value="REVERSE TRANSCRIPTASE DOMAIN-CONTAINING PROTEIN"/>
    <property type="match status" value="1"/>
</dbReference>
<dbReference type="Gene3D" id="3.30.70.270">
    <property type="match status" value="1"/>
</dbReference>
<dbReference type="InterPro" id="IPR043128">
    <property type="entry name" value="Rev_trsase/Diguanyl_cyclase"/>
</dbReference>
<dbReference type="PANTHER" id="PTHR24559">
    <property type="entry name" value="TRANSPOSON TY3-I GAG-POL POLYPROTEIN"/>
    <property type="match status" value="1"/>
</dbReference>
<keyword evidence="2" id="KW-0808">Transferase</keyword>
<sequence>MIQLYDLKLDLLLGFTLSALMRKLELLIVLICQSGELVIVKSDRLDCATNVISKISAQKLITKGCEAFLAYILDTRVPGLKIDQVPTVNEFTDMFSEELPRLPPKWEVEFTIELMPLNKVTIKNKYSLPRIDDLFDQLKGVTYFQRLIPNLLRVKEPNVPKPTFKTRYSHYEFLVMSFGLANAPAASIDLMTQIFHPYLDRFFVVFIDDILIYSNSTFENHVKDFA</sequence>
<dbReference type="CDD" id="cd01647">
    <property type="entry name" value="RT_LTR"/>
    <property type="match status" value="1"/>
</dbReference>